<dbReference type="OrthoDB" id="29444at2759"/>
<evidence type="ECO:0000256" key="2">
    <source>
        <dbReference type="ARBA" id="ARBA00008873"/>
    </source>
</evidence>
<comment type="caution">
    <text evidence="11">The sequence shown here is derived from an EMBL/GenBank/DDBJ whole genome shotgun (WGS) entry which is preliminary data.</text>
</comment>
<evidence type="ECO:0000313" key="11">
    <source>
        <dbReference type="EMBL" id="RMZ93855.1"/>
    </source>
</evidence>
<dbReference type="AlphaFoldDB" id="A0A3M7P467"/>
<dbReference type="InterPro" id="IPR027470">
    <property type="entry name" value="Cation_efflux_CTD"/>
</dbReference>
<keyword evidence="5" id="KW-0862">Zinc</keyword>
<feature type="domain" description="Cation efflux protein cytoplasmic" evidence="10">
    <location>
        <begin position="248"/>
        <end position="322"/>
    </location>
</feature>
<keyword evidence="12" id="KW-1185">Reference proteome</keyword>
<organism evidence="11 12">
    <name type="scientific">Brachionus plicatilis</name>
    <name type="common">Marine rotifer</name>
    <name type="synonym">Brachionus muelleri</name>
    <dbReference type="NCBI Taxonomy" id="10195"/>
    <lineage>
        <taxon>Eukaryota</taxon>
        <taxon>Metazoa</taxon>
        <taxon>Spiralia</taxon>
        <taxon>Gnathifera</taxon>
        <taxon>Rotifera</taxon>
        <taxon>Eurotatoria</taxon>
        <taxon>Monogononta</taxon>
        <taxon>Pseudotrocha</taxon>
        <taxon>Ploima</taxon>
        <taxon>Brachionidae</taxon>
        <taxon>Brachionus</taxon>
    </lineage>
</organism>
<proteinExistence type="inferred from homology"/>
<dbReference type="GO" id="GO:0005385">
    <property type="term" value="F:zinc ion transmembrane transporter activity"/>
    <property type="evidence" value="ECO:0007669"/>
    <property type="project" value="TreeGrafter"/>
</dbReference>
<dbReference type="InterPro" id="IPR027469">
    <property type="entry name" value="Cation_efflux_TMD_sf"/>
</dbReference>
<feature type="transmembrane region" description="Helical" evidence="8">
    <location>
        <begin position="29"/>
        <end position="52"/>
    </location>
</feature>
<evidence type="ECO:0000256" key="4">
    <source>
        <dbReference type="ARBA" id="ARBA00022692"/>
    </source>
</evidence>
<dbReference type="InterPro" id="IPR058533">
    <property type="entry name" value="Cation_efflux_TM"/>
</dbReference>
<evidence type="ECO:0000256" key="7">
    <source>
        <dbReference type="ARBA" id="ARBA00023136"/>
    </source>
</evidence>
<evidence type="ECO:0000256" key="6">
    <source>
        <dbReference type="ARBA" id="ARBA00022989"/>
    </source>
</evidence>
<evidence type="ECO:0000256" key="8">
    <source>
        <dbReference type="SAM" id="Phobius"/>
    </source>
</evidence>
<evidence type="ECO:0000256" key="5">
    <source>
        <dbReference type="ARBA" id="ARBA00022833"/>
    </source>
</evidence>
<dbReference type="GO" id="GO:0006882">
    <property type="term" value="P:intracellular zinc ion homeostasis"/>
    <property type="evidence" value="ECO:0007669"/>
    <property type="project" value="TreeGrafter"/>
</dbReference>
<dbReference type="PANTHER" id="PTHR45820:SF4">
    <property type="entry name" value="ZINC TRANSPORTER 63C, ISOFORM F"/>
    <property type="match status" value="1"/>
</dbReference>
<keyword evidence="6 8" id="KW-1133">Transmembrane helix</keyword>
<dbReference type="Pfam" id="PF16916">
    <property type="entry name" value="ZT_dimer"/>
    <property type="match status" value="1"/>
</dbReference>
<feature type="transmembrane region" description="Helical" evidence="8">
    <location>
        <begin position="219"/>
        <end position="236"/>
    </location>
</feature>
<dbReference type="SUPFAM" id="SSF160240">
    <property type="entry name" value="Cation efflux protein cytoplasmic domain-like"/>
    <property type="match status" value="1"/>
</dbReference>
<keyword evidence="3" id="KW-0813">Transport</keyword>
<evidence type="ECO:0000259" key="9">
    <source>
        <dbReference type="Pfam" id="PF01545"/>
    </source>
</evidence>
<feature type="transmembrane region" description="Helical" evidence="8">
    <location>
        <begin position="99"/>
        <end position="121"/>
    </location>
</feature>
<name>A0A3M7P467_BRAPC</name>
<feature type="transmembrane region" description="Helical" evidence="8">
    <location>
        <begin position="133"/>
        <end position="156"/>
    </location>
</feature>
<evidence type="ECO:0000259" key="10">
    <source>
        <dbReference type="Pfam" id="PF16916"/>
    </source>
</evidence>
<evidence type="ECO:0000256" key="3">
    <source>
        <dbReference type="ARBA" id="ARBA00022448"/>
    </source>
</evidence>
<protein>
    <submittedName>
        <fullName evidence="11">Zinc transporter 10</fullName>
    </submittedName>
</protein>
<comment type="subcellular location">
    <subcellularLocation>
        <location evidence="1">Membrane</location>
        <topology evidence="1">Multi-pass membrane protein</topology>
    </subcellularLocation>
</comment>
<dbReference type="PANTHER" id="PTHR45820">
    <property type="entry name" value="FI23527P1"/>
    <property type="match status" value="1"/>
</dbReference>
<dbReference type="NCBIfam" id="TIGR01297">
    <property type="entry name" value="CDF"/>
    <property type="match status" value="1"/>
</dbReference>
<evidence type="ECO:0000313" key="12">
    <source>
        <dbReference type="Proteomes" id="UP000276133"/>
    </source>
</evidence>
<dbReference type="SUPFAM" id="SSF161111">
    <property type="entry name" value="Cation efflux protein transmembrane domain-like"/>
    <property type="match status" value="1"/>
</dbReference>
<comment type="similarity">
    <text evidence="2">Belongs to the cation diffusion facilitator (CDF) transporter (TC 2.A.4) family. SLC30A subfamily.</text>
</comment>
<evidence type="ECO:0000256" key="1">
    <source>
        <dbReference type="ARBA" id="ARBA00004141"/>
    </source>
</evidence>
<reference evidence="11 12" key="1">
    <citation type="journal article" date="2018" name="Sci. Rep.">
        <title>Genomic signatures of local adaptation to the degree of environmental predictability in rotifers.</title>
        <authorList>
            <person name="Franch-Gras L."/>
            <person name="Hahn C."/>
            <person name="Garcia-Roger E.M."/>
            <person name="Carmona M.J."/>
            <person name="Serra M."/>
            <person name="Gomez A."/>
        </authorList>
    </citation>
    <scope>NUCLEOTIDE SEQUENCE [LARGE SCALE GENOMIC DNA]</scope>
    <source>
        <strain evidence="11">HYR1</strain>
    </source>
</reference>
<keyword evidence="4 8" id="KW-0812">Transmembrane</keyword>
<dbReference type="GO" id="GO:0016020">
    <property type="term" value="C:membrane"/>
    <property type="evidence" value="ECO:0007669"/>
    <property type="project" value="UniProtKB-SubCell"/>
</dbReference>
<feature type="transmembrane region" description="Helical" evidence="8">
    <location>
        <begin position="177"/>
        <end position="199"/>
    </location>
</feature>
<gene>
    <name evidence="11" type="ORF">BpHYR1_035829</name>
</gene>
<feature type="transmembrane region" description="Helical" evidence="8">
    <location>
        <begin position="58"/>
        <end position="79"/>
    </location>
</feature>
<dbReference type="Proteomes" id="UP000276133">
    <property type="component" value="Unassembled WGS sequence"/>
</dbReference>
<feature type="domain" description="Cation efflux protein transmembrane" evidence="9">
    <location>
        <begin position="36"/>
        <end position="244"/>
    </location>
</feature>
<dbReference type="InterPro" id="IPR002524">
    <property type="entry name" value="Cation_efflux"/>
</dbReference>
<dbReference type="EMBL" id="REGN01013507">
    <property type="protein sequence ID" value="RMZ93855.1"/>
    <property type="molecule type" value="Genomic_DNA"/>
</dbReference>
<dbReference type="Pfam" id="PF01545">
    <property type="entry name" value="Cation_efflux"/>
    <property type="match status" value="1"/>
</dbReference>
<dbReference type="InterPro" id="IPR036837">
    <property type="entry name" value="Cation_efflux_CTD_sf"/>
</dbReference>
<dbReference type="Gene3D" id="1.20.1510.10">
    <property type="entry name" value="Cation efflux protein transmembrane domain"/>
    <property type="match status" value="1"/>
</dbReference>
<accession>A0A3M7P467</accession>
<sequence>MDKVGSQKIKNDSRNVEVKNTFKCRLTKTVLISTITIFTSLFFFVELIVGYMSNSNALIADSFHMLGDVISLTVGLTALRFSKKESSSSNTFGWARAEVVGSMVNAVFFVALCLTIVTNSISRFLKPEPMEKIDLMLGVGGAGLVINVVSLSMFALQTCQEKKSQEKKKDMNMNLHGVFLSTMVDSLGSIAVVFGALMIKFVPPLNSTGSGWKLYIDPTLSLIIAGIIMVSAAPLLKKSILILLQSVPKNLDLEELKQRIGDVDGVVSVHQLHVWSLNQEKVVATVHIKILEENDMETNWSIVKKVKCILSDRKINMTTVQIGLEEEKEELGDEESGASVKECYSNLNFTTIDLNEELDVKGKS</sequence>
<keyword evidence="7 8" id="KW-0472">Membrane</keyword>